<reference evidence="1" key="1">
    <citation type="submission" date="2014-11" db="EMBL/GenBank/DDBJ databases">
        <authorList>
            <person name="Amaro Gonzalez C."/>
        </authorList>
    </citation>
    <scope>NUCLEOTIDE SEQUENCE</scope>
</reference>
<protein>
    <submittedName>
        <fullName evidence="1">Uncharacterized protein</fullName>
    </submittedName>
</protein>
<organism evidence="1">
    <name type="scientific">Anguilla anguilla</name>
    <name type="common">European freshwater eel</name>
    <name type="synonym">Muraena anguilla</name>
    <dbReference type="NCBI Taxonomy" id="7936"/>
    <lineage>
        <taxon>Eukaryota</taxon>
        <taxon>Metazoa</taxon>
        <taxon>Chordata</taxon>
        <taxon>Craniata</taxon>
        <taxon>Vertebrata</taxon>
        <taxon>Euteleostomi</taxon>
        <taxon>Actinopterygii</taxon>
        <taxon>Neopterygii</taxon>
        <taxon>Teleostei</taxon>
        <taxon>Anguilliformes</taxon>
        <taxon>Anguillidae</taxon>
        <taxon>Anguilla</taxon>
    </lineage>
</organism>
<name>A0A0E9V1B3_ANGAN</name>
<accession>A0A0E9V1B3</accession>
<sequence>MPPSLHYSGFFSLCKSPLYQKNK</sequence>
<dbReference type="EMBL" id="GBXM01036745">
    <property type="protein sequence ID" value="JAH71832.1"/>
    <property type="molecule type" value="Transcribed_RNA"/>
</dbReference>
<dbReference type="AlphaFoldDB" id="A0A0E9V1B3"/>
<evidence type="ECO:0000313" key="1">
    <source>
        <dbReference type="EMBL" id="JAH71832.1"/>
    </source>
</evidence>
<reference evidence="1" key="2">
    <citation type="journal article" date="2015" name="Fish Shellfish Immunol.">
        <title>Early steps in the European eel (Anguilla anguilla)-Vibrio vulnificus interaction in the gills: Role of the RtxA13 toxin.</title>
        <authorList>
            <person name="Callol A."/>
            <person name="Pajuelo D."/>
            <person name="Ebbesson L."/>
            <person name="Teles M."/>
            <person name="MacKenzie S."/>
            <person name="Amaro C."/>
        </authorList>
    </citation>
    <scope>NUCLEOTIDE SEQUENCE</scope>
</reference>
<proteinExistence type="predicted"/>